<dbReference type="PANTHER" id="PTHR33603">
    <property type="entry name" value="METHYLTRANSFERASE"/>
    <property type="match status" value="1"/>
</dbReference>
<evidence type="ECO:0000256" key="2">
    <source>
        <dbReference type="ARBA" id="ARBA00022679"/>
    </source>
</evidence>
<gene>
    <name evidence="5" type="primary">rlmH</name>
    <name evidence="6" type="ORF">H9784_01885</name>
</gene>
<protein>
    <recommendedName>
        <fullName evidence="5">Ribosomal RNA large subunit methyltransferase H</fullName>
        <ecNumber evidence="5">2.1.1.177</ecNumber>
    </recommendedName>
    <alternativeName>
        <fullName evidence="5">23S rRNA (pseudouridine1915-N3)-methyltransferase</fullName>
    </alternativeName>
    <alternativeName>
        <fullName evidence="5">23S rRNA m3Psi1915 methyltransferase</fullName>
    </alternativeName>
    <alternativeName>
        <fullName evidence="5">rRNA (pseudouridine-N3-)-methyltransferase RlmH</fullName>
    </alternativeName>
</protein>
<dbReference type="EC" id="2.1.1.177" evidence="5"/>
<keyword evidence="3 5" id="KW-0949">S-adenosyl-L-methionine</keyword>
<proteinExistence type="inferred from homology"/>
<evidence type="ECO:0000256" key="3">
    <source>
        <dbReference type="ARBA" id="ARBA00022691"/>
    </source>
</evidence>
<reference evidence="6" key="1">
    <citation type="journal article" date="2021" name="PeerJ">
        <title>Extensive microbial diversity within the chicken gut microbiome revealed by metagenomics and culture.</title>
        <authorList>
            <person name="Gilroy R."/>
            <person name="Ravi A."/>
            <person name="Getino M."/>
            <person name="Pursley I."/>
            <person name="Horton D.L."/>
            <person name="Alikhan N.F."/>
            <person name="Baker D."/>
            <person name="Gharbi K."/>
            <person name="Hall N."/>
            <person name="Watson M."/>
            <person name="Adriaenssens E.M."/>
            <person name="Foster-Nyarko E."/>
            <person name="Jarju S."/>
            <person name="Secka A."/>
            <person name="Antonio M."/>
            <person name="Oren A."/>
            <person name="Chaudhuri R.R."/>
            <person name="La Ragione R."/>
            <person name="Hildebrand F."/>
            <person name="Pallen M.J."/>
        </authorList>
    </citation>
    <scope>NUCLEOTIDE SEQUENCE</scope>
    <source>
        <strain evidence="6">5032</strain>
    </source>
</reference>
<dbReference type="AlphaFoldDB" id="A0A9D2HKC2"/>
<dbReference type="PANTHER" id="PTHR33603:SF1">
    <property type="entry name" value="RIBOSOMAL RNA LARGE SUBUNIT METHYLTRANSFERASE H"/>
    <property type="match status" value="1"/>
</dbReference>
<dbReference type="InterPro" id="IPR029028">
    <property type="entry name" value="Alpha/beta_knot_MTases"/>
</dbReference>
<evidence type="ECO:0000313" key="6">
    <source>
        <dbReference type="EMBL" id="HJA78311.1"/>
    </source>
</evidence>
<evidence type="ECO:0000256" key="5">
    <source>
        <dbReference type="HAMAP-Rule" id="MF_00658"/>
    </source>
</evidence>
<feature type="binding site" evidence="5">
    <location>
        <position position="74"/>
    </location>
    <ligand>
        <name>S-adenosyl-L-methionine</name>
        <dbReference type="ChEBI" id="CHEBI:59789"/>
    </ligand>
</feature>
<dbReference type="InterPro" id="IPR003742">
    <property type="entry name" value="RlmH-like"/>
</dbReference>
<feature type="binding site" evidence="5">
    <location>
        <position position="106"/>
    </location>
    <ligand>
        <name>S-adenosyl-L-methionine</name>
        <dbReference type="ChEBI" id="CHEBI:59789"/>
    </ligand>
</feature>
<keyword evidence="5" id="KW-0698">rRNA processing</keyword>
<dbReference type="SUPFAM" id="SSF75217">
    <property type="entry name" value="alpha/beta knot"/>
    <property type="match status" value="1"/>
</dbReference>
<evidence type="ECO:0000313" key="7">
    <source>
        <dbReference type="Proteomes" id="UP000823821"/>
    </source>
</evidence>
<comment type="subunit">
    <text evidence="5">Homodimer.</text>
</comment>
<evidence type="ECO:0000256" key="1">
    <source>
        <dbReference type="ARBA" id="ARBA00022603"/>
    </source>
</evidence>
<dbReference type="PIRSF" id="PIRSF004505">
    <property type="entry name" value="MT_bac"/>
    <property type="match status" value="1"/>
</dbReference>
<keyword evidence="1 5" id="KW-0489">Methyltransferase</keyword>
<sequence length="158" mass="17872">MAGKPVRILCVGKIKTSFWREAVEHYAQRIRRWRPLDMTEVRDGDASLPTARRNEQEARRLQEALTPQDAAIVLDERGASLTSPQLAALLQKLDQEAAGRPCFLIGGPFGLTDEVRAAARRVISLGPMTLPHELARVLLLEQIYRAECIVRRIPYHHE</sequence>
<comment type="catalytic activity">
    <reaction evidence="5">
        <text>pseudouridine(1915) in 23S rRNA + S-adenosyl-L-methionine = N(3)-methylpseudouridine(1915) in 23S rRNA + S-adenosyl-L-homocysteine + H(+)</text>
        <dbReference type="Rhea" id="RHEA:42752"/>
        <dbReference type="Rhea" id="RHEA-COMP:10221"/>
        <dbReference type="Rhea" id="RHEA-COMP:10222"/>
        <dbReference type="ChEBI" id="CHEBI:15378"/>
        <dbReference type="ChEBI" id="CHEBI:57856"/>
        <dbReference type="ChEBI" id="CHEBI:59789"/>
        <dbReference type="ChEBI" id="CHEBI:65314"/>
        <dbReference type="ChEBI" id="CHEBI:74486"/>
        <dbReference type="EC" id="2.1.1.177"/>
    </reaction>
</comment>
<name>A0A9D2HKC2_9BACT</name>
<dbReference type="Pfam" id="PF02590">
    <property type="entry name" value="SPOUT_MTase"/>
    <property type="match status" value="1"/>
</dbReference>
<dbReference type="InterPro" id="IPR029026">
    <property type="entry name" value="tRNA_m1G_MTases_N"/>
</dbReference>
<dbReference type="Proteomes" id="UP000823821">
    <property type="component" value="Unassembled WGS sequence"/>
</dbReference>
<dbReference type="GO" id="GO:0070038">
    <property type="term" value="F:rRNA (pseudouridine-N3-)-methyltransferase activity"/>
    <property type="evidence" value="ECO:0007669"/>
    <property type="project" value="UniProtKB-UniRule"/>
</dbReference>
<accession>A0A9D2HKC2</accession>
<keyword evidence="5" id="KW-0963">Cytoplasm</keyword>
<reference evidence="6" key="2">
    <citation type="submission" date="2021-04" db="EMBL/GenBank/DDBJ databases">
        <authorList>
            <person name="Gilroy R."/>
        </authorList>
    </citation>
    <scope>NUCLEOTIDE SEQUENCE</scope>
    <source>
        <strain evidence="6">5032</strain>
    </source>
</reference>
<keyword evidence="2 5" id="KW-0808">Transferase</keyword>
<dbReference type="CDD" id="cd18081">
    <property type="entry name" value="RlmH-like"/>
    <property type="match status" value="1"/>
</dbReference>
<comment type="function">
    <text evidence="5">Specifically methylates the pseudouridine at position 1915 (m3Psi1915) in 23S rRNA.</text>
</comment>
<comment type="similarity">
    <text evidence="4 5">Belongs to the RNA methyltransferase RlmH family.</text>
</comment>
<feature type="binding site" evidence="5">
    <location>
        <begin position="125"/>
        <end position="130"/>
    </location>
    <ligand>
        <name>S-adenosyl-L-methionine</name>
        <dbReference type="ChEBI" id="CHEBI:59789"/>
    </ligand>
</feature>
<organism evidence="6 7">
    <name type="scientific">Candidatus Desulfovibrio intestinavium</name>
    <dbReference type="NCBI Taxonomy" id="2838534"/>
    <lineage>
        <taxon>Bacteria</taxon>
        <taxon>Pseudomonadati</taxon>
        <taxon>Thermodesulfobacteriota</taxon>
        <taxon>Desulfovibrionia</taxon>
        <taxon>Desulfovibrionales</taxon>
        <taxon>Desulfovibrionaceae</taxon>
        <taxon>Desulfovibrio</taxon>
    </lineage>
</organism>
<evidence type="ECO:0000256" key="4">
    <source>
        <dbReference type="ARBA" id="ARBA00038303"/>
    </source>
</evidence>
<dbReference type="HAMAP" id="MF_00658">
    <property type="entry name" value="23SrRNA_methyltr_H"/>
    <property type="match status" value="1"/>
</dbReference>
<comment type="subcellular location">
    <subcellularLocation>
        <location evidence="5">Cytoplasm</location>
    </subcellularLocation>
</comment>
<dbReference type="EMBL" id="DWZD01000014">
    <property type="protein sequence ID" value="HJA78311.1"/>
    <property type="molecule type" value="Genomic_DNA"/>
</dbReference>
<comment type="caution">
    <text evidence="6">The sequence shown here is derived from an EMBL/GenBank/DDBJ whole genome shotgun (WGS) entry which is preliminary data.</text>
</comment>
<dbReference type="GO" id="GO:0005737">
    <property type="term" value="C:cytoplasm"/>
    <property type="evidence" value="ECO:0007669"/>
    <property type="project" value="UniProtKB-SubCell"/>
</dbReference>
<dbReference type="Gene3D" id="3.40.1280.10">
    <property type="match status" value="1"/>
</dbReference>